<dbReference type="SUPFAM" id="SSF102114">
    <property type="entry name" value="Radical SAM enzymes"/>
    <property type="match status" value="1"/>
</dbReference>
<dbReference type="InterPro" id="IPR014191">
    <property type="entry name" value="Anaer_RNR_activator"/>
</dbReference>
<evidence type="ECO:0000313" key="1">
    <source>
        <dbReference type="EMBL" id="MPN33494.1"/>
    </source>
</evidence>
<dbReference type="NCBIfam" id="TIGR02826">
    <property type="entry name" value="RNR_activ_nrdG3"/>
    <property type="match status" value="1"/>
</dbReference>
<organism evidence="1">
    <name type="scientific">bioreactor metagenome</name>
    <dbReference type="NCBI Taxonomy" id="1076179"/>
    <lineage>
        <taxon>unclassified sequences</taxon>
        <taxon>metagenomes</taxon>
        <taxon>ecological metagenomes</taxon>
    </lineage>
</organism>
<sequence>MLKYYNYDILFQEVPDEVTLAVNITGCPNCCPGCHSTHLRKDIGAPLTEEVLGSLIKRYGASITCLCFMGGDSDPEEVERLAGFSRSLQKGLKIAWYSGKNSLPEHFLLKNFNYIKLGEYLEALGGLKSKRTNQRFYAIGDNCIMKEITGKFSGTDFSI</sequence>
<accession>A0A645HBM9</accession>
<dbReference type="InterPro" id="IPR058240">
    <property type="entry name" value="rSAM_sf"/>
</dbReference>
<dbReference type="EMBL" id="VSSQ01086016">
    <property type="protein sequence ID" value="MPN33494.1"/>
    <property type="molecule type" value="Genomic_DNA"/>
</dbReference>
<comment type="caution">
    <text evidence="1">The sequence shown here is derived from an EMBL/GenBank/DDBJ whole genome shotgun (WGS) entry which is preliminary data.</text>
</comment>
<proteinExistence type="predicted"/>
<protein>
    <submittedName>
        <fullName evidence="1">Uncharacterized protein</fullName>
    </submittedName>
</protein>
<gene>
    <name evidence="1" type="ORF">SDC9_180982</name>
</gene>
<name>A0A645HBM9_9ZZZZ</name>
<dbReference type="AlphaFoldDB" id="A0A645HBM9"/>
<reference evidence="1" key="1">
    <citation type="submission" date="2019-08" db="EMBL/GenBank/DDBJ databases">
        <authorList>
            <person name="Kucharzyk K."/>
            <person name="Murdoch R.W."/>
            <person name="Higgins S."/>
            <person name="Loffler F."/>
        </authorList>
    </citation>
    <scope>NUCLEOTIDE SEQUENCE</scope>
</reference>